<dbReference type="Gene3D" id="3.80.10.10">
    <property type="entry name" value="Ribonuclease Inhibitor"/>
    <property type="match status" value="1"/>
</dbReference>
<dbReference type="InterPro" id="IPR032675">
    <property type="entry name" value="LRR_dom_sf"/>
</dbReference>
<proteinExistence type="predicted"/>
<dbReference type="VEuPathDB" id="FungiDB:SPRG_04318"/>
<dbReference type="OrthoDB" id="10413898at2759"/>
<dbReference type="EMBL" id="KK583201">
    <property type="protein sequence ID" value="KDO30404.1"/>
    <property type="molecule type" value="Genomic_DNA"/>
</dbReference>
<keyword evidence="2" id="KW-1185">Reference proteome</keyword>
<dbReference type="Proteomes" id="UP000030745">
    <property type="component" value="Unassembled WGS sequence"/>
</dbReference>
<evidence type="ECO:0000313" key="1">
    <source>
        <dbReference type="EMBL" id="KDO30404.1"/>
    </source>
</evidence>
<name>A0A067CI31_SAPPC</name>
<reference evidence="1 2" key="1">
    <citation type="journal article" date="2013" name="PLoS Genet.">
        <title>Distinctive expansion of potential virulence genes in the genome of the oomycete fish pathogen Saprolegnia parasitica.</title>
        <authorList>
            <person name="Jiang R.H."/>
            <person name="de Bruijn I."/>
            <person name="Haas B.J."/>
            <person name="Belmonte R."/>
            <person name="Lobach L."/>
            <person name="Christie J."/>
            <person name="van den Ackerveken G."/>
            <person name="Bottin A."/>
            <person name="Bulone V."/>
            <person name="Diaz-Moreno S.M."/>
            <person name="Dumas B."/>
            <person name="Fan L."/>
            <person name="Gaulin E."/>
            <person name="Govers F."/>
            <person name="Grenville-Briggs L.J."/>
            <person name="Horner N.R."/>
            <person name="Levin J.Z."/>
            <person name="Mammella M."/>
            <person name="Meijer H.J."/>
            <person name="Morris P."/>
            <person name="Nusbaum C."/>
            <person name="Oome S."/>
            <person name="Phillips A.J."/>
            <person name="van Rooyen D."/>
            <person name="Rzeszutek E."/>
            <person name="Saraiva M."/>
            <person name="Secombes C.J."/>
            <person name="Seidl M.F."/>
            <person name="Snel B."/>
            <person name="Stassen J.H."/>
            <person name="Sykes S."/>
            <person name="Tripathy S."/>
            <person name="van den Berg H."/>
            <person name="Vega-Arreguin J.C."/>
            <person name="Wawra S."/>
            <person name="Young S.K."/>
            <person name="Zeng Q."/>
            <person name="Dieguez-Uribeondo J."/>
            <person name="Russ C."/>
            <person name="Tyler B.M."/>
            <person name="van West P."/>
        </authorList>
    </citation>
    <scope>NUCLEOTIDE SEQUENCE [LARGE SCALE GENOMIC DNA]</scope>
    <source>
        <strain evidence="1 2">CBS 223.65</strain>
    </source>
</reference>
<accession>A0A067CI31</accession>
<sequence length="493" mass="53682">MTNDGHKQKSTRMASPDALALPHVIETIATCLSNQEDFTSFLHAVPRSLWTPALTAFLDCSSTTSPSVIANWPRIELRTMDLPPLLLALLAATLPLRPRIELQFAVRDAASLASLVAVVGPALNIVTLQFHRGCMVRGGGRMISSLFLQRCPRLRHVAIAVDPYTENEAVEVNDLLTVVAHPHVHESSLSLFNLQRATTVPRLGHLLASWLSTAPATKLRLANVAQMDHDGVIAFCKALQANTTLQELAISHVRSLGGFHGRTLPVSLKTLTWNVRLNGAVDDATMTDLATAVGRTQLERLECSVFGQLATCPASASMLSQLQCLSVSWSHADHMPAMIAGLSSVPALTSLTARHCSLSTSMELFMRTLATTCVHLESLSVGDKDLTRDGAIAVLSGVLQLPHLTTLSLWMPPRCALHVLPELIAAGRHLRRLSLMAIGRDNYKMEKRAIYLALALTHDVPFVVDTLPKDMDKFVVDALSPRADRCHKCDLDF</sequence>
<evidence type="ECO:0000313" key="2">
    <source>
        <dbReference type="Proteomes" id="UP000030745"/>
    </source>
</evidence>
<dbReference type="GeneID" id="24126768"/>
<evidence type="ECO:0008006" key="3">
    <source>
        <dbReference type="Google" id="ProtNLM"/>
    </source>
</evidence>
<dbReference type="KEGG" id="spar:SPRG_04318"/>
<dbReference type="SUPFAM" id="SSF52047">
    <property type="entry name" value="RNI-like"/>
    <property type="match status" value="1"/>
</dbReference>
<dbReference type="AlphaFoldDB" id="A0A067CI31"/>
<protein>
    <recommendedName>
        <fullName evidence="3">F-box domain-containing protein</fullName>
    </recommendedName>
</protein>
<gene>
    <name evidence="1" type="ORF">SPRG_04318</name>
</gene>
<dbReference type="RefSeq" id="XP_012198639.1">
    <property type="nucleotide sequence ID" value="XM_012343249.1"/>
</dbReference>
<organism evidence="1 2">
    <name type="scientific">Saprolegnia parasitica (strain CBS 223.65)</name>
    <dbReference type="NCBI Taxonomy" id="695850"/>
    <lineage>
        <taxon>Eukaryota</taxon>
        <taxon>Sar</taxon>
        <taxon>Stramenopiles</taxon>
        <taxon>Oomycota</taxon>
        <taxon>Saprolegniomycetes</taxon>
        <taxon>Saprolegniales</taxon>
        <taxon>Saprolegniaceae</taxon>
        <taxon>Saprolegnia</taxon>
    </lineage>
</organism>